<accession>A0A8K0E2Y8</accession>
<evidence type="ECO:0000313" key="1">
    <source>
        <dbReference type="EMBL" id="KAF3439351.1"/>
    </source>
</evidence>
<dbReference type="Proteomes" id="UP000796880">
    <property type="component" value="Unassembled WGS sequence"/>
</dbReference>
<dbReference type="AlphaFoldDB" id="A0A8K0E2Y8"/>
<sequence length="316" mass="35780">MFQYLEETISRCFNHVFKKVCMLGVKLICSSNFDVVSPKISFNPKYYLFFKVTFQYYNTIYCSFKLFFSIKSYESNYVKYIFLVKNCIDAIDETPIDAHIPQDQQIPLYDRKTNTMWNVMCACSFDMRFTSVKSGWEGIADDSRVLLECISNPGNKFSLPTGVDVSSMLYVFICVMYNRSMCGGVGVVFLSRSHNHVIMGVDGRRYEVNVWLLACVGVVRTLSLLDVKDMRITLTAMEFVSIYMLKKEPKNGSCVGDLIKDNMALDGVKNRMSEMRKTGIGEKRKTGDEFIESSGSVAIINVPVPDVGTASSEDVA</sequence>
<organism evidence="1 2">
    <name type="scientific">Rhamnella rubrinervis</name>
    <dbReference type="NCBI Taxonomy" id="2594499"/>
    <lineage>
        <taxon>Eukaryota</taxon>
        <taxon>Viridiplantae</taxon>
        <taxon>Streptophyta</taxon>
        <taxon>Embryophyta</taxon>
        <taxon>Tracheophyta</taxon>
        <taxon>Spermatophyta</taxon>
        <taxon>Magnoliopsida</taxon>
        <taxon>eudicotyledons</taxon>
        <taxon>Gunneridae</taxon>
        <taxon>Pentapetalae</taxon>
        <taxon>rosids</taxon>
        <taxon>fabids</taxon>
        <taxon>Rosales</taxon>
        <taxon>Rhamnaceae</taxon>
        <taxon>rhamnoid group</taxon>
        <taxon>Rhamneae</taxon>
        <taxon>Rhamnella</taxon>
    </lineage>
</organism>
<name>A0A8K0E2Y8_9ROSA</name>
<proteinExistence type="predicted"/>
<protein>
    <submittedName>
        <fullName evidence="1">Uncharacterized protein</fullName>
    </submittedName>
</protein>
<reference evidence="1" key="1">
    <citation type="submission" date="2020-03" db="EMBL/GenBank/DDBJ databases">
        <title>A high-quality chromosome-level genome assembly of a woody plant with both climbing and erect habits, Rhamnella rubrinervis.</title>
        <authorList>
            <person name="Lu Z."/>
            <person name="Yang Y."/>
            <person name="Zhu X."/>
            <person name="Sun Y."/>
        </authorList>
    </citation>
    <scope>NUCLEOTIDE SEQUENCE</scope>
    <source>
        <strain evidence="1">BYM</strain>
        <tissue evidence="1">Leaf</tissue>
    </source>
</reference>
<keyword evidence="2" id="KW-1185">Reference proteome</keyword>
<dbReference type="PANTHER" id="PTHR22930:SF280">
    <property type="entry name" value="OS11G0202600 PROTEIN"/>
    <property type="match status" value="1"/>
</dbReference>
<evidence type="ECO:0000313" key="2">
    <source>
        <dbReference type="Proteomes" id="UP000796880"/>
    </source>
</evidence>
<dbReference type="OrthoDB" id="1681765at2759"/>
<gene>
    <name evidence="1" type="ORF">FNV43_RR17628</name>
</gene>
<dbReference type="EMBL" id="VOIH02000008">
    <property type="protein sequence ID" value="KAF3439351.1"/>
    <property type="molecule type" value="Genomic_DNA"/>
</dbReference>
<dbReference type="PANTHER" id="PTHR22930">
    <property type="match status" value="1"/>
</dbReference>
<comment type="caution">
    <text evidence="1">The sequence shown here is derived from an EMBL/GenBank/DDBJ whole genome shotgun (WGS) entry which is preliminary data.</text>
</comment>
<dbReference type="InterPro" id="IPR045249">
    <property type="entry name" value="HARBI1-like"/>
</dbReference>